<comment type="cofactor">
    <cofactor evidence="1">
        <name>Zn(2+)</name>
        <dbReference type="ChEBI" id="CHEBI:29105"/>
    </cofactor>
</comment>
<evidence type="ECO:0000256" key="2">
    <source>
        <dbReference type="ARBA" id="ARBA00022723"/>
    </source>
</evidence>
<organism evidence="6 7">
    <name type="scientific">Polarella glacialis</name>
    <name type="common">Dinoflagellate</name>
    <dbReference type="NCBI Taxonomy" id="89957"/>
    <lineage>
        <taxon>Eukaryota</taxon>
        <taxon>Sar</taxon>
        <taxon>Alveolata</taxon>
        <taxon>Dinophyceae</taxon>
        <taxon>Suessiales</taxon>
        <taxon>Suessiaceae</taxon>
        <taxon>Polarella</taxon>
    </lineage>
</organism>
<dbReference type="Gene3D" id="2.30.40.10">
    <property type="entry name" value="Urease, subunit C, domain 1"/>
    <property type="match status" value="1"/>
</dbReference>
<proteinExistence type="predicted"/>
<dbReference type="SUPFAM" id="SSF51338">
    <property type="entry name" value="Composite domain of metallo-dependent hydrolases"/>
    <property type="match status" value="1"/>
</dbReference>
<reference evidence="6" key="1">
    <citation type="submission" date="2021-02" db="EMBL/GenBank/DDBJ databases">
        <authorList>
            <person name="Dougan E. K."/>
            <person name="Rhodes N."/>
            <person name="Thang M."/>
            <person name="Chan C."/>
        </authorList>
    </citation>
    <scope>NUCLEOTIDE SEQUENCE</scope>
</reference>
<dbReference type="InterPro" id="IPR006680">
    <property type="entry name" value="Amidohydro-rel"/>
</dbReference>
<keyword evidence="2" id="KW-0479">Metal-binding</keyword>
<dbReference type="GO" id="GO:0008892">
    <property type="term" value="F:guanine deaminase activity"/>
    <property type="evidence" value="ECO:0007669"/>
    <property type="project" value="TreeGrafter"/>
</dbReference>
<dbReference type="Gene3D" id="3.20.20.140">
    <property type="entry name" value="Metal-dependent hydrolases"/>
    <property type="match status" value="1"/>
</dbReference>
<feature type="domain" description="Amidohydrolase-related" evidence="5">
    <location>
        <begin position="35"/>
        <end position="114"/>
    </location>
</feature>
<feature type="non-terminal residue" evidence="6">
    <location>
        <position position="145"/>
    </location>
</feature>
<dbReference type="PANTHER" id="PTHR11271">
    <property type="entry name" value="GUANINE DEAMINASE"/>
    <property type="match status" value="1"/>
</dbReference>
<evidence type="ECO:0000256" key="3">
    <source>
        <dbReference type="ARBA" id="ARBA00022801"/>
    </source>
</evidence>
<accession>A0A813L922</accession>
<dbReference type="Pfam" id="PF01979">
    <property type="entry name" value="Amidohydro_1"/>
    <property type="match status" value="1"/>
</dbReference>
<evidence type="ECO:0000256" key="1">
    <source>
        <dbReference type="ARBA" id="ARBA00001947"/>
    </source>
</evidence>
<name>A0A813L922_POLGL</name>
<evidence type="ECO:0000313" key="7">
    <source>
        <dbReference type="Proteomes" id="UP000626109"/>
    </source>
</evidence>
<evidence type="ECO:0000256" key="4">
    <source>
        <dbReference type="ARBA" id="ARBA00022833"/>
    </source>
</evidence>
<evidence type="ECO:0000259" key="5">
    <source>
        <dbReference type="Pfam" id="PF01979"/>
    </source>
</evidence>
<dbReference type="GO" id="GO:0008270">
    <property type="term" value="F:zinc ion binding"/>
    <property type="evidence" value="ECO:0007669"/>
    <property type="project" value="TreeGrafter"/>
</dbReference>
<dbReference type="GO" id="GO:0006147">
    <property type="term" value="P:guanine catabolic process"/>
    <property type="evidence" value="ECO:0007669"/>
    <property type="project" value="UniProtKB-UniPathway"/>
</dbReference>
<dbReference type="InterPro" id="IPR051607">
    <property type="entry name" value="Metallo-dep_hydrolases"/>
</dbReference>
<comment type="caution">
    <text evidence="6">The sequence shown here is derived from an EMBL/GenBank/DDBJ whole genome shotgun (WGS) entry which is preliminary data.</text>
</comment>
<dbReference type="AlphaFoldDB" id="A0A813L922"/>
<dbReference type="EMBL" id="CAJNNW010034215">
    <property type="protein sequence ID" value="CAE8721996.1"/>
    <property type="molecule type" value="Genomic_DNA"/>
</dbReference>
<dbReference type="Proteomes" id="UP000626109">
    <property type="component" value="Unassembled WGS sequence"/>
</dbReference>
<evidence type="ECO:0000313" key="6">
    <source>
        <dbReference type="EMBL" id="CAE8721996.1"/>
    </source>
</evidence>
<dbReference type="InterPro" id="IPR011059">
    <property type="entry name" value="Metal-dep_hydrolase_composite"/>
</dbReference>
<dbReference type="UniPathway" id="UPA00603">
    <property type="reaction ID" value="UER00660"/>
</dbReference>
<protein>
    <recommendedName>
        <fullName evidence="5">Amidohydrolase-related domain-containing protein</fullName>
    </recommendedName>
</protein>
<dbReference type="GO" id="GO:0005829">
    <property type="term" value="C:cytosol"/>
    <property type="evidence" value="ECO:0007669"/>
    <property type="project" value="TreeGrafter"/>
</dbReference>
<keyword evidence="3" id="KW-0378">Hydrolase</keyword>
<dbReference type="PANTHER" id="PTHR11271:SF6">
    <property type="entry name" value="GUANINE DEAMINASE"/>
    <property type="match status" value="1"/>
</dbReference>
<sequence>VWASRQLENGVAIYDFGDGVPSNAGPSSCRKGSVIDHAEALWLATLGGAEALGLEAKIGSFAPGKAFDALIVDPRAPDSALDVFPEDSEDDALQKFLHVGDDRNVIAVYVQGRRLHARAVAARNEVIGLKVAGRGSKRSLSGDAH</sequence>
<gene>
    <name evidence="6" type="ORF">PGLA2088_LOCUS42263</name>
</gene>
<keyword evidence="4" id="KW-0862">Zinc</keyword>